<sequence>MNDVLELKHFVRTHARAQRIAGCQEILDGITGDEGARPGQWTGEWVRRADTLRARGQLLDAVRHYTMARFPYVDGPARQDAQDRCVETFSAWAADRRIERLELDLPGGRVMCWASGLSAAEPRPLVLMCGGIVSTKEQWAPALAAVTRFKMAGVVTEMPGVGENGLRYEADSWRMVPRILDAVADRAQVSSTYAMALSFSGHLALRAAAEDPRIRGVVTAGAPVSAFFAGLGRQQHLPRITVDTLAHLTATPADELPGLLAPWALGPDLIASLDLPIAYSASLRDEIVPAEDVRLLCSHARRLELVEHDDVHGSPRHVLETRIWALLSILRMHGVRGPRSGALGLVLRLLRARDGKADRSSGVRG</sequence>
<dbReference type="InterPro" id="IPR010520">
    <property type="entry name" value="FrsA-like"/>
</dbReference>
<dbReference type="Gene3D" id="3.40.50.1820">
    <property type="entry name" value="alpha/beta hydrolase"/>
    <property type="match status" value="1"/>
</dbReference>
<name>A0A640SRZ9_9ACTN</name>
<proteinExistence type="predicted"/>
<dbReference type="Proteomes" id="UP000430079">
    <property type="component" value="Unassembled WGS sequence"/>
</dbReference>
<dbReference type="Pfam" id="PF06500">
    <property type="entry name" value="FrsA-like"/>
    <property type="match status" value="1"/>
</dbReference>
<accession>A0A640SRZ9</accession>
<reference evidence="1 2" key="1">
    <citation type="submission" date="2019-12" db="EMBL/GenBank/DDBJ databases">
        <title>Whole genome shotgun sequence of Streptomyces hygroscopicus subsp. glebosus NBRC 13786.</title>
        <authorList>
            <person name="Ichikawa N."/>
            <person name="Kimura A."/>
            <person name="Kitahashi Y."/>
            <person name="Komaki H."/>
            <person name="Tamura T."/>
        </authorList>
    </citation>
    <scope>NUCLEOTIDE SEQUENCE [LARGE SCALE GENOMIC DNA]</scope>
    <source>
        <strain evidence="1 2">NBRC 13786</strain>
    </source>
</reference>
<keyword evidence="2" id="KW-1185">Reference proteome</keyword>
<dbReference type="SUPFAM" id="SSF53474">
    <property type="entry name" value="alpha/beta-Hydrolases"/>
    <property type="match status" value="1"/>
</dbReference>
<dbReference type="RefSeq" id="WP_190143936.1">
    <property type="nucleotide sequence ID" value="NZ_BLIO01000001.1"/>
</dbReference>
<dbReference type="AlphaFoldDB" id="A0A640SRZ9"/>
<evidence type="ECO:0008006" key="3">
    <source>
        <dbReference type="Google" id="ProtNLM"/>
    </source>
</evidence>
<evidence type="ECO:0000313" key="1">
    <source>
        <dbReference type="EMBL" id="GFE13622.1"/>
    </source>
</evidence>
<comment type="caution">
    <text evidence="1">The sequence shown here is derived from an EMBL/GenBank/DDBJ whole genome shotgun (WGS) entry which is preliminary data.</text>
</comment>
<dbReference type="EMBL" id="BLIO01000001">
    <property type="protein sequence ID" value="GFE13622.1"/>
    <property type="molecule type" value="Genomic_DNA"/>
</dbReference>
<organism evidence="1 2">
    <name type="scientific">Streptomyces glebosus</name>
    <dbReference type="NCBI Taxonomy" id="249580"/>
    <lineage>
        <taxon>Bacteria</taxon>
        <taxon>Bacillati</taxon>
        <taxon>Actinomycetota</taxon>
        <taxon>Actinomycetes</taxon>
        <taxon>Kitasatosporales</taxon>
        <taxon>Streptomycetaceae</taxon>
        <taxon>Streptomyces</taxon>
    </lineage>
</organism>
<protein>
    <recommendedName>
        <fullName evidence="3">Alpha/beta hydrolase</fullName>
    </recommendedName>
</protein>
<evidence type="ECO:0000313" key="2">
    <source>
        <dbReference type="Proteomes" id="UP000430079"/>
    </source>
</evidence>
<gene>
    <name evidence="1" type="ORF">Sgleb_16690</name>
</gene>
<dbReference type="InterPro" id="IPR029058">
    <property type="entry name" value="AB_hydrolase_fold"/>
</dbReference>